<feature type="transmembrane region" description="Helical" evidence="1">
    <location>
        <begin position="6"/>
        <end position="28"/>
    </location>
</feature>
<reference evidence="2 3" key="1">
    <citation type="submission" date="2017-03" db="EMBL/GenBank/DDBJ databases">
        <title>Genomes of endolithic fungi from Antarctica.</title>
        <authorList>
            <person name="Coleine C."/>
            <person name="Masonjones S."/>
            <person name="Stajich J.E."/>
        </authorList>
    </citation>
    <scope>NUCLEOTIDE SEQUENCE [LARGE SCALE GENOMIC DNA]</scope>
    <source>
        <strain evidence="2 3">CCFEE 5184</strain>
    </source>
</reference>
<keyword evidence="1" id="KW-1133">Transmembrane helix</keyword>
<gene>
    <name evidence="2" type="ORF">B0A55_06259</name>
</gene>
<accession>A0A4U0X954</accession>
<evidence type="ECO:0000313" key="2">
    <source>
        <dbReference type="EMBL" id="TKA73124.1"/>
    </source>
</evidence>
<dbReference type="InterPro" id="IPR024242">
    <property type="entry name" value="NCE101"/>
</dbReference>
<dbReference type="EMBL" id="NAJQ01000278">
    <property type="protein sequence ID" value="TKA73124.1"/>
    <property type="molecule type" value="Genomic_DNA"/>
</dbReference>
<protein>
    <recommendedName>
        <fullName evidence="4">Non-classical export protein 1</fullName>
    </recommendedName>
</protein>
<keyword evidence="3" id="KW-1185">Reference proteome</keyword>
<dbReference type="Pfam" id="PF11654">
    <property type="entry name" value="NCE101"/>
    <property type="match status" value="1"/>
</dbReference>
<dbReference type="AlphaFoldDB" id="A0A4U0X954"/>
<keyword evidence="1" id="KW-0812">Transmembrane</keyword>
<evidence type="ECO:0000313" key="3">
    <source>
        <dbReference type="Proteomes" id="UP000309340"/>
    </source>
</evidence>
<organism evidence="2 3">
    <name type="scientific">Friedmanniomyces simplex</name>
    <dbReference type="NCBI Taxonomy" id="329884"/>
    <lineage>
        <taxon>Eukaryota</taxon>
        <taxon>Fungi</taxon>
        <taxon>Dikarya</taxon>
        <taxon>Ascomycota</taxon>
        <taxon>Pezizomycotina</taxon>
        <taxon>Dothideomycetes</taxon>
        <taxon>Dothideomycetidae</taxon>
        <taxon>Mycosphaerellales</taxon>
        <taxon>Teratosphaeriaceae</taxon>
        <taxon>Friedmanniomyces</taxon>
    </lineage>
</organism>
<evidence type="ECO:0008006" key="4">
    <source>
        <dbReference type="Google" id="ProtNLM"/>
    </source>
</evidence>
<name>A0A4U0X954_9PEZI</name>
<dbReference type="Proteomes" id="UP000309340">
    <property type="component" value="Unassembled WGS sequence"/>
</dbReference>
<dbReference type="STRING" id="329884.A0A4U0X954"/>
<comment type="caution">
    <text evidence="2">The sequence shown here is derived from an EMBL/GenBank/DDBJ whole genome shotgun (WGS) entry which is preliminary data.</text>
</comment>
<sequence>MSAPYLIGRVIDPLYAVFIGAGAAAVRIRREEKEKGRTVAGSVEGLKKRVGLLFEGDEVGVGGKVVGGVR</sequence>
<dbReference type="GO" id="GO:0009306">
    <property type="term" value="P:protein secretion"/>
    <property type="evidence" value="ECO:0007669"/>
    <property type="project" value="InterPro"/>
</dbReference>
<evidence type="ECO:0000256" key="1">
    <source>
        <dbReference type="SAM" id="Phobius"/>
    </source>
</evidence>
<proteinExistence type="predicted"/>
<keyword evidence="1" id="KW-0472">Membrane</keyword>